<dbReference type="Proteomes" id="UP001153954">
    <property type="component" value="Unassembled WGS sequence"/>
</dbReference>
<accession>A0AAU9TNV3</accession>
<protein>
    <submittedName>
        <fullName evidence="2">Uncharacterized protein</fullName>
    </submittedName>
</protein>
<reference evidence="2" key="1">
    <citation type="submission" date="2022-03" db="EMBL/GenBank/DDBJ databases">
        <authorList>
            <person name="Tunstrom K."/>
        </authorList>
    </citation>
    <scope>NUCLEOTIDE SEQUENCE</scope>
</reference>
<proteinExistence type="predicted"/>
<evidence type="ECO:0000256" key="1">
    <source>
        <dbReference type="SAM" id="MobiDB-lite"/>
    </source>
</evidence>
<evidence type="ECO:0000313" key="2">
    <source>
        <dbReference type="EMBL" id="CAH2088556.1"/>
    </source>
</evidence>
<gene>
    <name evidence="2" type="ORF">EEDITHA_LOCUS4706</name>
</gene>
<feature type="region of interest" description="Disordered" evidence="1">
    <location>
        <begin position="67"/>
        <end position="106"/>
    </location>
</feature>
<dbReference type="AlphaFoldDB" id="A0AAU9TNV3"/>
<name>A0AAU9TNV3_EUPED</name>
<evidence type="ECO:0000313" key="3">
    <source>
        <dbReference type="Proteomes" id="UP001153954"/>
    </source>
</evidence>
<feature type="compositionally biased region" description="Basic and acidic residues" evidence="1">
    <location>
        <begin position="96"/>
        <end position="106"/>
    </location>
</feature>
<sequence>MTRRLLPTRSQQLSENSTTSDVTIVDDVTTAAKLGSDFRKSGGIMKVAKKSKNLSGHYVKALQETHPGLMRSPAQPLNFERNEGTGGGECTPLQRTCRDKDRASFS</sequence>
<keyword evidence="3" id="KW-1185">Reference proteome</keyword>
<comment type="caution">
    <text evidence="2">The sequence shown here is derived from an EMBL/GenBank/DDBJ whole genome shotgun (WGS) entry which is preliminary data.</text>
</comment>
<dbReference type="EMBL" id="CAKOGL010000007">
    <property type="protein sequence ID" value="CAH2088556.1"/>
    <property type="molecule type" value="Genomic_DNA"/>
</dbReference>
<organism evidence="2 3">
    <name type="scientific">Euphydryas editha</name>
    <name type="common">Edith's checkerspot</name>
    <dbReference type="NCBI Taxonomy" id="104508"/>
    <lineage>
        <taxon>Eukaryota</taxon>
        <taxon>Metazoa</taxon>
        <taxon>Ecdysozoa</taxon>
        <taxon>Arthropoda</taxon>
        <taxon>Hexapoda</taxon>
        <taxon>Insecta</taxon>
        <taxon>Pterygota</taxon>
        <taxon>Neoptera</taxon>
        <taxon>Endopterygota</taxon>
        <taxon>Lepidoptera</taxon>
        <taxon>Glossata</taxon>
        <taxon>Ditrysia</taxon>
        <taxon>Papilionoidea</taxon>
        <taxon>Nymphalidae</taxon>
        <taxon>Nymphalinae</taxon>
        <taxon>Euphydryas</taxon>
    </lineage>
</organism>